<accession>A0A371D662</accession>
<reference evidence="4 5" key="1">
    <citation type="journal article" date="2018" name="Biotechnol. Biofuels">
        <title>Integrative visual omics of the white-rot fungus Polyporus brumalis exposes the biotechnological potential of its oxidative enzymes for delignifying raw plant biomass.</title>
        <authorList>
            <person name="Miyauchi S."/>
            <person name="Rancon A."/>
            <person name="Drula E."/>
            <person name="Hage H."/>
            <person name="Chaduli D."/>
            <person name="Favel A."/>
            <person name="Grisel S."/>
            <person name="Henrissat B."/>
            <person name="Herpoel-Gimbert I."/>
            <person name="Ruiz-Duenas F.J."/>
            <person name="Chevret D."/>
            <person name="Hainaut M."/>
            <person name="Lin J."/>
            <person name="Wang M."/>
            <person name="Pangilinan J."/>
            <person name="Lipzen A."/>
            <person name="Lesage-Meessen L."/>
            <person name="Navarro D."/>
            <person name="Riley R."/>
            <person name="Grigoriev I.V."/>
            <person name="Zhou S."/>
            <person name="Raouche S."/>
            <person name="Rosso M.N."/>
        </authorList>
    </citation>
    <scope>NUCLEOTIDE SEQUENCE [LARGE SCALE GENOMIC DNA]</scope>
    <source>
        <strain evidence="4 5">BRFM 1820</strain>
    </source>
</reference>
<dbReference type="InterPro" id="IPR051164">
    <property type="entry name" value="NmrA-like_oxidored"/>
</dbReference>
<protein>
    <submittedName>
        <fullName evidence="4">NmrA-family protein</fullName>
    </submittedName>
</protein>
<dbReference type="CDD" id="cd05251">
    <property type="entry name" value="NmrA_like_SDR_a"/>
    <property type="match status" value="1"/>
</dbReference>
<evidence type="ECO:0000313" key="4">
    <source>
        <dbReference type="EMBL" id="RDX47982.1"/>
    </source>
</evidence>
<evidence type="ECO:0000256" key="2">
    <source>
        <dbReference type="ARBA" id="ARBA00022857"/>
    </source>
</evidence>
<dbReference type="GO" id="GO:0005634">
    <property type="term" value="C:nucleus"/>
    <property type="evidence" value="ECO:0007669"/>
    <property type="project" value="TreeGrafter"/>
</dbReference>
<dbReference type="PANTHER" id="PTHR42748:SF14">
    <property type="entry name" value="SNOAL-LIKE DOMAIN-CONTAINING PROTEIN"/>
    <property type="match status" value="1"/>
</dbReference>
<organism evidence="4 5">
    <name type="scientific">Lentinus brumalis</name>
    <dbReference type="NCBI Taxonomy" id="2498619"/>
    <lineage>
        <taxon>Eukaryota</taxon>
        <taxon>Fungi</taxon>
        <taxon>Dikarya</taxon>
        <taxon>Basidiomycota</taxon>
        <taxon>Agaricomycotina</taxon>
        <taxon>Agaricomycetes</taxon>
        <taxon>Polyporales</taxon>
        <taxon>Polyporaceae</taxon>
        <taxon>Lentinus</taxon>
    </lineage>
</organism>
<dbReference type="STRING" id="139420.A0A371D662"/>
<name>A0A371D662_9APHY</name>
<evidence type="ECO:0000256" key="1">
    <source>
        <dbReference type="ARBA" id="ARBA00006328"/>
    </source>
</evidence>
<evidence type="ECO:0000313" key="5">
    <source>
        <dbReference type="Proteomes" id="UP000256964"/>
    </source>
</evidence>
<dbReference type="Pfam" id="PF05368">
    <property type="entry name" value="NmrA"/>
    <property type="match status" value="1"/>
</dbReference>
<dbReference type="Proteomes" id="UP000256964">
    <property type="component" value="Unassembled WGS sequence"/>
</dbReference>
<dbReference type="SUPFAM" id="SSF51735">
    <property type="entry name" value="NAD(P)-binding Rossmann-fold domains"/>
    <property type="match status" value="1"/>
</dbReference>
<dbReference type="InterPro" id="IPR036291">
    <property type="entry name" value="NAD(P)-bd_dom_sf"/>
</dbReference>
<proteinExistence type="inferred from homology"/>
<dbReference type="Gene3D" id="3.90.25.10">
    <property type="entry name" value="UDP-galactose 4-epimerase, domain 1"/>
    <property type="match status" value="1"/>
</dbReference>
<feature type="domain" description="NmrA-like" evidence="3">
    <location>
        <begin position="4"/>
        <end position="260"/>
    </location>
</feature>
<evidence type="ECO:0000259" key="3">
    <source>
        <dbReference type="Pfam" id="PF05368"/>
    </source>
</evidence>
<dbReference type="AlphaFoldDB" id="A0A371D662"/>
<dbReference type="EMBL" id="KZ857414">
    <property type="protein sequence ID" value="RDX47982.1"/>
    <property type="molecule type" value="Genomic_DNA"/>
</dbReference>
<keyword evidence="2" id="KW-0521">NADP</keyword>
<keyword evidence="5" id="KW-1185">Reference proteome</keyword>
<dbReference type="PANTHER" id="PTHR42748">
    <property type="entry name" value="NITROGEN METABOLITE REPRESSION PROTEIN NMRA FAMILY MEMBER"/>
    <property type="match status" value="1"/>
</dbReference>
<sequence>MSSNKLILVIGATGAQGLAVIDALLKPGPDGSLSPYSVRALTRDPKSARAQELARKGVEVVHGSIGDFPSVLAALEGAYGAYVNTDSFTIGQEKEVFAGIRIFELAKQAGTIKHYVWSSLDNVFKKGGYDPKYYAEHYTGKCRVADWMRAQESAVSENDMSWSILTTGPYMDMLNMGVFGPLKVRADGTHVFASPVGTGHVPMIALPDLGFFARYIFDNRAATSREELEIASDWVDWDYLVKTFTKVTGKKAEYLSLPIDEWMDLFLGTDRPLANDQRSGDGTTTWRENFTRWWRLYHDDVIQRDFAWLRRVHPELLTVEAWMRATNYNGQIGGELLKNDEDGKRGVRPNIERIAQL</sequence>
<comment type="similarity">
    <text evidence="1">Belongs to the NmrA-type oxidoreductase family.</text>
</comment>
<dbReference type="InterPro" id="IPR008030">
    <property type="entry name" value="NmrA-like"/>
</dbReference>
<dbReference type="Gene3D" id="3.40.50.720">
    <property type="entry name" value="NAD(P)-binding Rossmann-like Domain"/>
    <property type="match status" value="1"/>
</dbReference>
<dbReference type="OrthoDB" id="300709at2759"/>
<gene>
    <name evidence="4" type="ORF">OH76DRAFT_1456493</name>
</gene>